<dbReference type="PANTHER" id="PTHR31992">
    <property type="entry name" value="DOF ZINC FINGER PROTEIN DOF1.4-RELATED"/>
    <property type="match status" value="1"/>
</dbReference>
<evidence type="ECO:0000259" key="11">
    <source>
        <dbReference type="PROSITE" id="PS50884"/>
    </source>
</evidence>
<keyword evidence="2 8" id="KW-0863">Zinc-finger</keyword>
<evidence type="ECO:0000256" key="6">
    <source>
        <dbReference type="ARBA" id="ARBA00023163"/>
    </source>
</evidence>
<feature type="compositionally biased region" description="Low complexity" evidence="10">
    <location>
        <begin position="98"/>
        <end position="108"/>
    </location>
</feature>
<keyword evidence="4 9" id="KW-0805">Transcription regulation</keyword>
<keyword evidence="3 9" id="KW-0862">Zinc</keyword>
<evidence type="ECO:0000256" key="9">
    <source>
        <dbReference type="RuleBase" id="RU369094"/>
    </source>
</evidence>
<keyword evidence="5 8" id="KW-0238">DNA-binding</keyword>
<evidence type="ECO:0000256" key="4">
    <source>
        <dbReference type="ARBA" id="ARBA00023015"/>
    </source>
</evidence>
<keyword evidence="6 9" id="KW-0804">Transcription</keyword>
<keyword evidence="1 9" id="KW-0479">Metal-binding</keyword>
<evidence type="ECO:0000256" key="10">
    <source>
        <dbReference type="SAM" id="MobiDB-lite"/>
    </source>
</evidence>
<evidence type="ECO:0000256" key="2">
    <source>
        <dbReference type="ARBA" id="ARBA00022771"/>
    </source>
</evidence>
<accession>A0ABR0DW06</accession>
<feature type="region of interest" description="Disordered" evidence="10">
    <location>
        <begin position="76"/>
        <end position="113"/>
    </location>
</feature>
<evidence type="ECO:0000313" key="13">
    <source>
        <dbReference type="Proteomes" id="UP001291926"/>
    </source>
</evidence>
<evidence type="ECO:0000256" key="3">
    <source>
        <dbReference type="ARBA" id="ARBA00022833"/>
    </source>
</evidence>
<dbReference type="InterPro" id="IPR045174">
    <property type="entry name" value="Dof"/>
</dbReference>
<keyword evidence="13" id="KW-1185">Reference proteome</keyword>
<dbReference type="PROSITE" id="PS50884">
    <property type="entry name" value="ZF_DOF_2"/>
    <property type="match status" value="1"/>
</dbReference>
<keyword evidence="7 8" id="KW-0539">Nucleus</keyword>
<evidence type="ECO:0000256" key="5">
    <source>
        <dbReference type="ARBA" id="ARBA00023125"/>
    </source>
</evidence>
<name>A0ABR0DW06_9LAMI</name>
<dbReference type="EMBL" id="JAYDYQ010000318">
    <property type="protein sequence ID" value="KAK4493404.1"/>
    <property type="molecule type" value="Genomic_DNA"/>
</dbReference>
<dbReference type="Proteomes" id="UP001291926">
    <property type="component" value="Unassembled WGS sequence"/>
</dbReference>
<dbReference type="PROSITE" id="PS01361">
    <property type="entry name" value="ZF_DOF_1"/>
    <property type="match status" value="1"/>
</dbReference>
<evidence type="ECO:0000256" key="8">
    <source>
        <dbReference type="PROSITE-ProRule" id="PRU00071"/>
    </source>
</evidence>
<comment type="caution">
    <text evidence="12">The sequence shown here is derived from an EMBL/GenBank/DDBJ whole genome shotgun (WGS) entry which is preliminary data.</text>
</comment>
<feature type="domain" description="Dof-type" evidence="11">
    <location>
        <begin position="38"/>
        <end position="92"/>
    </location>
</feature>
<comment type="function">
    <text evidence="9">Transcription factor that binds specifically to a 5'-AA[AG]G-3' consensus core sequence.</text>
</comment>
<evidence type="ECO:0000256" key="7">
    <source>
        <dbReference type="ARBA" id="ARBA00023242"/>
    </source>
</evidence>
<dbReference type="InterPro" id="IPR003851">
    <property type="entry name" value="Znf_Dof"/>
</dbReference>
<feature type="compositionally biased region" description="Pro residues" evidence="10">
    <location>
        <begin position="24"/>
        <end position="38"/>
    </location>
</feature>
<organism evidence="12 13">
    <name type="scientific">Penstemon davidsonii</name>
    <dbReference type="NCBI Taxonomy" id="160366"/>
    <lineage>
        <taxon>Eukaryota</taxon>
        <taxon>Viridiplantae</taxon>
        <taxon>Streptophyta</taxon>
        <taxon>Embryophyta</taxon>
        <taxon>Tracheophyta</taxon>
        <taxon>Spermatophyta</taxon>
        <taxon>Magnoliopsida</taxon>
        <taxon>eudicotyledons</taxon>
        <taxon>Gunneridae</taxon>
        <taxon>Pentapetalae</taxon>
        <taxon>asterids</taxon>
        <taxon>lamiids</taxon>
        <taxon>Lamiales</taxon>
        <taxon>Plantaginaceae</taxon>
        <taxon>Cheloneae</taxon>
        <taxon>Penstemon</taxon>
    </lineage>
</organism>
<comment type="subcellular location">
    <subcellularLocation>
        <location evidence="8 9">Nucleus</location>
    </subcellularLocation>
</comment>
<feature type="region of interest" description="Disordered" evidence="10">
    <location>
        <begin position="236"/>
        <end position="273"/>
    </location>
</feature>
<protein>
    <recommendedName>
        <fullName evidence="9">Dof zinc finger protein</fullName>
    </recommendedName>
</protein>
<feature type="compositionally biased region" description="Basic and acidic residues" evidence="10">
    <location>
        <begin position="1"/>
        <end position="17"/>
    </location>
</feature>
<evidence type="ECO:0000256" key="1">
    <source>
        <dbReference type="ARBA" id="ARBA00022723"/>
    </source>
</evidence>
<evidence type="ECO:0000313" key="12">
    <source>
        <dbReference type="EMBL" id="KAK4493404.1"/>
    </source>
</evidence>
<feature type="region of interest" description="Disordered" evidence="10">
    <location>
        <begin position="1"/>
        <end position="41"/>
    </location>
</feature>
<reference evidence="12 13" key="1">
    <citation type="journal article" date="2023" name="bioRxiv">
        <title>Genome report: Whole genome sequence and annotation of Penstemon davidsonii.</title>
        <authorList>
            <person name="Ostevik K.L."/>
            <person name="Alabady M."/>
            <person name="Zhang M."/>
            <person name="Rausher M.D."/>
        </authorList>
    </citation>
    <scope>NUCLEOTIDE SEQUENCE [LARGE SCALE GENOMIC DNA]</scope>
    <source>
        <strain evidence="12">DNT005</strain>
        <tissue evidence="12">Whole leaf</tissue>
    </source>
</reference>
<dbReference type="Pfam" id="PF02701">
    <property type="entry name" value="Zn_ribbon_Dof"/>
    <property type="match status" value="1"/>
</dbReference>
<gene>
    <name evidence="12" type="ORF">RD792_017695</name>
</gene>
<proteinExistence type="predicted"/>
<sequence>MNTEQRRIAEEHMKRQQDQMNPPENQPPRAPLPPPPPQNCQRCESSNTKFCYYNNYSTSQPRYFCKDCKRYWTHGGTLRNVPVGGGSRKNKRSKHSTASSSSAQQNNSGMISNQSFRTTLPLPVIPPPMGNSFYNRGAIMSSLPPRINPVAAPVTLGCSAGGGGGGGQFGFNMALLQGMHFQSLRAQMPPQQFQGHSQSLSSQQNLIPSRPLSSWTQGFLNRGASNSVVGGGSYFRNGSTSGNSVEGGDQENSSYNPNHWSSDNNHPGSNPSQ</sequence>